<proteinExistence type="predicted"/>
<accession>A0AAD9ZTM7</accession>
<gene>
    <name evidence="3" type="ORF">Dsin_029212</name>
</gene>
<evidence type="ECO:0000259" key="2">
    <source>
        <dbReference type="Pfam" id="PF03108"/>
    </source>
</evidence>
<feature type="region of interest" description="Disordered" evidence="1">
    <location>
        <begin position="167"/>
        <end position="191"/>
    </location>
</feature>
<keyword evidence="4" id="KW-1185">Reference proteome</keyword>
<feature type="domain" description="Transposase MuDR plant" evidence="2">
    <location>
        <begin position="277"/>
        <end position="331"/>
    </location>
</feature>
<dbReference type="InterPro" id="IPR004332">
    <property type="entry name" value="Transposase_MuDR"/>
</dbReference>
<evidence type="ECO:0000256" key="1">
    <source>
        <dbReference type="SAM" id="MobiDB-lite"/>
    </source>
</evidence>
<evidence type="ECO:0000313" key="3">
    <source>
        <dbReference type="EMBL" id="KAK3189651.1"/>
    </source>
</evidence>
<name>A0AAD9ZTM7_9ROSI</name>
<organism evidence="3 4">
    <name type="scientific">Dipteronia sinensis</name>
    <dbReference type="NCBI Taxonomy" id="43782"/>
    <lineage>
        <taxon>Eukaryota</taxon>
        <taxon>Viridiplantae</taxon>
        <taxon>Streptophyta</taxon>
        <taxon>Embryophyta</taxon>
        <taxon>Tracheophyta</taxon>
        <taxon>Spermatophyta</taxon>
        <taxon>Magnoliopsida</taxon>
        <taxon>eudicotyledons</taxon>
        <taxon>Gunneridae</taxon>
        <taxon>Pentapetalae</taxon>
        <taxon>rosids</taxon>
        <taxon>malvids</taxon>
        <taxon>Sapindales</taxon>
        <taxon>Sapindaceae</taxon>
        <taxon>Hippocastanoideae</taxon>
        <taxon>Acereae</taxon>
        <taxon>Dipteronia</taxon>
    </lineage>
</organism>
<comment type="caution">
    <text evidence="3">The sequence shown here is derived from an EMBL/GenBank/DDBJ whole genome shotgun (WGS) entry which is preliminary data.</text>
</comment>
<protein>
    <recommendedName>
        <fullName evidence="2">Transposase MuDR plant domain-containing protein</fullName>
    </recommendedName>
</protein>
<dbReference type="Pfam" id="PF03108">
    <property type="entry name" value="DBD_Tnp_Mut"/>
    <property type="match status" value="1"/>
</dbReference>
<evidence type="ECO:0000313" key="4">
    <source>
        <dbReference type="Proteomes" id="UP001281410"/>
    </source>
</evidence>
<sequence>MGKTKWQRNFWATKVSGEAEAEKKTTTVKKKHHRKPNDVFQLNMGAKKLVIHHGGSWVANCYEVGMRKWVHVPIGLTYDGLVKLVQDVAKVDADRSTLELCSLAFTTTGITRSRIENDKDVSCMMDKDKLLPEVYVTISKKVATHYVQNACGSIPLLDPIVCNDETIDDEENSQSSDIDNRDDSSIRDIDGGSHEDEYCNHSVGSGSGSVGGHGCAGPSSFATFSGDSFREDGFGDGIDQSCEHASPRAWIIPGSERCSFEPISTEESISDDGRLYKGNIFQCKKDLKRTLHMYALKEQFEVRIRRSSKTRYKAGCKDGECEFQLRAFKMQKGEYWVV</sequence>
<reference evidence="3" key="1">
    <citation type="journal article" date="2023" name="Plant J.">
        <title>Genome sequences and population genomics provide insights into the demographic history, inbreeding, and mutation load of two 'living fossil' tree species of Dipteronia.</title>
        <authorList>
            <person name="Feng Y."/>
            <person name="Comes H.P."/>
            <person name="Chen J."/>
            <person name="Zhu S."/>
            <person name="Lu R."/>
            <person name="Zhang X."/>
            <person name="Li P."/>
            <person name="Qiu J."/>
            <person name="Olsen K.M."/>
            <person name="Qiu Y."/>
        </authorList>
    </citation>
    <scope>NUCLEOTIDE SEQUENCE</scope>
    <source>
        <strain evidence="3">NBL</strain>
    </source>
</reference>
<dbReference type="EMBL" id="JANJYJ010000009">
    <property type="protein sequence ID" value="KAK3189651.1"/>
    <property type="molecule type" value="Genomic_DNA"/>
</dbReference>
<dbReference type="Proteomes" id="UP001281410">
    <property type="component" value="Unassembled WGS sequence"/>
</dbReference>
<feature type="compositionally biased region" description="Basic and acidic residues" evidence="1">
    <location>
        <begin position="178"/>
        <end position="191"/>
    </location>
</feature>
<dbReference type="AlphaFoldDB" id="A0AAD9ZTM7"/>